<gene>
    <name evidence="1" type="ORF">AXG93_2396s1170</name>
</gene>
<keyword evidence="2" id="KW-1185">Reference proteome</keyword>
<dbReference type="Proteomes" id="UP000077202">
    <property type="component" value="Unassembled WGS sequence"/>
</dbReference>
<organism evidence="1 2">
    <name type="scientific">Marchantia polymorpha subsp. ruderalis</name>
    <dbReference type="NCBI Taxonomy" id="1480154"/>
    <lineage>
        <taxon>Eukaryota</taxon>
        <taxon>Viridiplantae</taxon>
        <taxon>Streptophyta</taxon>
        <taxon>Embryophyta</taxon>
        <taxon>Marchantiophyta</taxon>
        <taxon>Marchantiopsida</taxon>
        <taxon>Marchantiidae</taxon>
        <taxon>Marchantiales</taxon>
        <taxon>Marchantiaceae</taxon>
        <taxon>Marchantia</taxon>
    </lineage>
</organism>
<sequence length="282" mass="30045">MEVGACRQAVEQAFRLLNLEKPQAPTVCSCGGRSNHEAPSKHGQQHCIARFRLKMGRLRSQEASGSSGSCNRALAWLPRPLKGIVHHPAAAAAAAAAAMAASMASRSTRRKRRRTTPLQLLSPRSRSARTMFNGHDLSQGLTGVAPCLADGFVAGLPRPFVAIYGSGLGCPVLSRCTAAAAAIECSIGPSGPLVLSHVNELLLGQRYDCAGQGKARQGLVEWLMRWYGAMGARWAKMEMVHGSPQRSSAIPNSLSLRIFAKPASQKNLFANCEGHGAEDSEH</sequence>
<dbReference type="AlphaFoldDB" id="A0A176VG51"/>
<evidence type="ECO:0000313" key="2">
    <source>
        <dbReference type="Proteomes" id="UP000077202"/>
    </source>
</evidence>
<reference evidence="1" key="1">
    <citation type="submission" date="2016-03" db="EMBL/GenBank/DDBJ databases">
        <title>Mechanisms controlling the formation of the plant cell surface in tip-growing cells are functionally conserved among land plants.</title>
        <authorList>
            <person name="Honkanen S."/>
            <person name="Jones V.A."/>
            <person name="Morieri G."/>
            <person name="Champion C."/>
            <person name="Hetherington A.J."/>
            <person name="Kelly S."/>
            <person name="Saint-Marcoux D."/>
            <person name="Proust H."/>
            <person name="Prescott H."/>
            <person name="Dolan L."/>
        </authorList>
    </citation>
    <scope>NUCLEOTIDE SEQUENCE [LARGE SCALE GENOMIC DNA]</scope>
    <source>
        <tissue evidence="1">Whole gametophyte</tissue>
    </source>
</reference>
<comment type="caution">
    <text evidence="1">The sequence shown here is derived from an EMBL/GenBank/DDBJ whole genome shotgun (WGS) entry which is preliminary data.</text>
</comment>
<evidence type="ECO:0000313" key="1">
    <source>
        <dbReference type="EMBL" id="OAE18766.1"/>
    </source>
</evidence>
<dbReference type="EMBL" id="LVLJ01004011">
    <property type="protein sequence ID" value="OAE18766.1"/>
    <property type="molecule type" value="Genomic_DNA"/>
</dbReference>
<proteinExistence type="predicted"/>
<protein>
    <submittedName>
        <fullName evidence="1">Uncharacterized protein</fullName>
    </submittedName>
</protein>
<accession>A0A176VG51</accession>
<name>A0A176VG51_MARPO</name>